<dbReference type="Proteomes" id="UP001220324">
    <property type="component" value="Unassembled WGS sequence"/>
</dbReference>
<reference evidence="1 2" key="1">
    <citation type="journal article" date="2023" name="IMA Fungus">
        <title>Comparative genomic study of the Penicillium genus elucidates a diverse pangenome and 15 lateral gene transfer events.</title>
        <authorList>
            <person name="Petersen C."/>
            <person name="Sorensen T."/>
            <person name="Nielsen M.R."/>
            <person name="Sondergaard T.E."/>
            <person name="Sorensen J.L."/>
            <person name="Fitzpatrick D.A."/>
            <person name="Frisvad J.C."/>
            <person name="Nielsen K.L."/>
        </authorList>
    </citation>
    <scope>NUCLEOTIDE SEQUENCE [LARGE SCALE GENOMIC DNA]</scope>
    <source>
        <strain evidence="1 2">IBT 35679</strain>
    </source>
</reference>
<protein>
    <submittedName>
        <fullName evidence="1">Uncharacterized protein</fullName>
    </submittedName>
</protein>
<sequence length="167" mass="19402">MKLVEALEFMPLAIVQAASYITHRSPRCSVSQYLEKIQRSDRDAIRLLNYEASLLYRDWEAKNSILLIWQISFDYIRRGIPESILRVQQEQQNKGVLCQDTTEDSSNEEDVDCVSSSDADQRFKDDITTLCDYSLISIGEHTTVLTIHRLVQLTVRVWLKTHDQLDH</sequence>
<proteinExistence type="predicted"/>
<keyword evidence="2" id="KW-1185">Reference proteome</keyword>
<organism evidence="1 2">
    <name type="scientific">Penicillium frequentans</name>
    <dbReference type="NCBI Taxonomy" id="3151616"/>
    <lineage>
        <taxon>Eukaryota</taxon>
        <taxon>Fungi</taxon>
        <taxon>Dikarya</taxon>
        <taxon>Ascomycota</taxon>
        <taxon>Pezizomycotina</taxon>
        <taxon>Eurotiomycetes</taxon>
        <taxon>Eurotiomycetidae</taxon>
        <taxon>Eurotiales</taxon>
        <taxon>Aspergillaceae</taxon>
        <taxon>Penicillium</taxon>
    </lineage>
</organism>
<evidence type="ECO:0000313" key="1">
    <source>
        <dbReference type="EMBL" id="KAJ5540812.1"/>
    </source>
</evidence>
<evidence type="ECO:0000313" key="2">
    <source>
        <dbReference type="Proteomes" id="UP001220324"/>
    </source>
</evidence>
<name>A0AAD6GE04_9EURO</name>
<dbReference type="AlphaFoldDB" id="A0AAD6GE04"/>
<accession>A0AAD6GE04</accession>
<comment type="caution">
    <text evidence="1">The sequence shown here is derived from an EMBL/GenBank/DDBJ whole genome shotgun (WGS) entry which is preliminary data.</text>
</comment>
<dbReference type="EMBL" id="JAQIZZ010000005">
    <property type="protein sequence ID" value="KAJ5540812.1"/>
    <property type="molecule type" value="Genomic_DNA"/>
</dbReference>
<gene>
    <name evidence="1" type="ORF">N7494_005888</name>
</gene>